<dbReference type="Gene3D" id="3.40.50.360">
    <property type="match status" value="1"/>
</dbReference>
<dbReference type="AlphaFoldDB" id="A0A6J7GL26"/>
<dbReference type="InterPro" id="IPR029039">
    <property type="entry name" value="Flavoprotein-like_sf"/>
</dbReference>
<gene>
    <name evidence="3" type="ORF">UFOPK3564_00763</name>
</gene>
<dbReference type="EMBL" id="CAFBMK010000029">
    <property type="protein sequence ID" value="CAB4904139.1"/>
    <property type="molecule type" value="Genomic_DNA"/>
</dbReference>
<feature type="region of interest" description="Disordered" evidence="1">
    <location>
        <begin position="182"/>
        <end position="234"/>
    </location>
</feature>
<sequence length="340" mass="35137">MPQAAVLVVYTTTHGHTRHIAEHVVAAATAEGHRARGVATHEADAADPARADALVVVVPVHHGQHDGETMAWLSRERALVDRIPSLVLSVSIAGAGTDDASRAEARTLLAELVLRSNVTPSISASIGGAVDHDGIPLFARAGRRDEAERHGLPADAEHDTVLTDWGALDVLEHRFLDLLRGSTGGGPAGSRTVPSPAPLPATAHPTAGLGTRHASGRSRAAPGTGPGATSPFPELSEGVVRITCRPLTDPARLRELVAGVTSIPGVGAVALDSVAGDHAILRLDLERPVALGAELVTHLARQISACRTRDGLLEVELLPHPAASPPRTTGPVTAVTDPRA</sequence>
<name>A0A6J7GL26_9ZZZZ</name>
<protein>
    <submittedName>
        <fullName evidence="3">Unannotated protein</fullName>
    </submittedName>
</protein>
<evidence type="ECO:0000256" key="1">
    <source>
        <dbReference type="SAM" id="MobiDB-lite"/>
    </source>
</evidence>
<evidence type="ECO:0000313" key="3">
    <source>
        <dbReference type="EMBL" id="CAB4904139.1"/>
    </source>
</evidence>
<dbReference type="PROSITE" id="PS00201">
    <property type="entry name" value="FLAVODOXIN"/>
    <property type="match status" value="1"/>
</dbReference>
<dbReference type="Pfam" id="PF12724">
    <property type="entry name" value="Flavodoxin_5"/>
    <property type="match status" value="1"/>
</dbReference>
<dbReference type="SUPFAM" id="SSF52218">
    <property type="entry name" value="Flavoproteins"/>
    <property type="match status" value="1"/>
</dbReference>
<dbReference type="GO" id="GO:0009055">
    <property type="term" value="F:electron transfer activity"/>
    <property type="evidence" value="ECO:0007669"/>
    <property type="project" value="InterPro"/>
</dbReference>
<evidence type="ECO:0000259" key="2">
    <source>
        <dbReference type="Pfam" id="PF12724"/>
    </source>
</evidence>
<feature type="domain" description="Flavodoxin" evidence="2">
    <location>
        <begin position="7"/>
        <end position="140"/>
    </location>
</feature>
<dbReference type="InterPro" id="IPR026816">
    <property type="entry name" value="Flavodoxin_dom"/>
</dbReference>
<organism evidence="3">
    <name type="scientific">freshwater metagenome</name>
    <dbReference type="NCBI Taxonomy" id="449393"/>
    <lineage>
        <taxon>unclassified sequences</taxon>
        <taxon>metagenomes</taxon>
        <taxon>ecological metagenomes</taxon>
    </lineage>
</organism>
<accession>A0A6J7GL26</accession>
<feature type="region of interest" description="Disordered" evidence="1">
    <location>
        <begin position="320"/>
        <end position="340"/>
    </location>
</feature>
<reference evidence="3" key="1">
    <citation type="submission" date="2020-05" db="EMBL/GenBank/DDBJ databases">
        <authorList>
            <person name="Chiriac C."/>
            <person name="Salcher M."/>
            <person name="Ghai R."/>
            <person name="Kavagutti S V."/>
        </authorList>
    </citation>
    <scope>NUCLEOTIDE SEQUENCE</scope>
</reference>
<dbReference type="GO" id="GO:0010181">
    <property type="term" value="F:FMN binding"/>
    <property type="evidence" value="ECO:0007669"/>
    <property type="project" value="InterPro"/>
</dbReference>
<proteinExistence type="predicted"/>
<dbReference type="InterPro" id="IPR001226">
    <property type="entry name" value="Flavodoxin_CS"/>
</dbReference>